<gene>
    <name evidence="5" type="ORF">EVJ48_03215</name>
</gene>
<keyword evidence="3" id="KW-0808">Transferase</keyword>
<dbReference type="PROSITE" id="PS00105">
    <property type="entry name" value="AA_TRANSFER_CLASS_1"/>
    <property type="match status" value="1"/>
</dbReference>
<dbReference type="Gene3D" id="3.40.640.10">
    <property type="entry name" value="Type I PLP-dependent aspartate aminotransferase-like (Major domain)"/>
    <property type="match status" value="1"/>
</dbReference>
<dbReference type="Gene3D" id="3.90.1150.10">
    <property type="entry name" value="Aspartate Aminotransferase, domain 1"/>
    <property type="match status" value="1"/>
</dbReference>
<evidence type="ECO:0000256" key="1">
    <source>
        <dbReference type="ARBA" id="ARBA00001933"/>
    </source>
</evidence>
<dbReference type="GO" id="GO:0008483">
    <property type="term" value="F:transaminase activity"/>
    <property type="evidence" value="ECO:0007669"/>
    <property type="project" value="UniProtKB-KW"/>
</dbReference>
<reference evidence="5 6" key="1">
    <citation type="submission" date="2019-01" db="EMBL/GenBank/DDBJ databases">
        <title>Insights into ecological role of a new deltaproteobacterial order Candidatus Sinidesulfobacterales (Sva0485) by metagenomics and metatranscriptomics.</title>
        <authorList>
            <person name="Tan S."/>
            <person name="Liu J."/>
            <person name="Fang Y."/>
            <person name="Hedlund B."/>
            <person name="Lian Z.-H."/>
            <person name="Huang L.-Y."/>
            <person name="Li J.-T."/>
            <person name="Huang L.-N."/>
            <person name="Li W.-J."/>
            <person name="Jiang H.-C."/>
            <person name="Dong H.-L."/>
            <person name="Shu W.-S."/>
        </authorList>
    </citation>
    <scope>NUCLEOTIDE SEQUENCE [LARGE SCALE GENOMIC DNA]</scope>
    <source>
        <strain evidence="5">AP4</strain>
    </source>
</reference>
<dbReference type="AlphaFoldDB" id="A0A520XFG4"/>
<dbReference type="InterPro" id="IPR004838">
    <property type="entry name" value="NHTrfase_class1_PyrdxlP-BS"/>
</dbReference>
<keyword evidence="3 5" id="KW-0032">Aminotransferase</keyword>
<evidence type="ECO:0000259" key="4">
    <source>
        <dbReference type="Pfam" id="PF00155"/>
    </source>
</evidence>
<name>A0A520XFG4_9DELT</name>
<accession>A0A520XFG4</accession>
<proteinExistence type="inferred from homology"/>
<dbReference type="Proteomes" id="UP000322454">
    <property type="component" value="Unassembled WGS sequence"/>
</dbReference>
<evidence type="ECO:0000256" key="3">
    <source>
        <dbReference type="RuleBase" id="RU000481"/>
    </source>
</evidence>
<dbReference type="PANTHER" id="PTHR42885:SF1">
    <property type="entry name" value="THREONINE-PHOSPHATE DECARBOXYLASE"/>
    <property type="match status" value="1"/>
</dbReference>
<dbReference type="InterPro" id="IPR015421">
    <property type="entry name" value="PyrdxlP-dep_Trfase_major"/>
</dbReference>
<dbReference type="InterPro" id="IPR015424">
    <property type="entry name" value="PyrdxlP-dep_Trfase"/>
</dbReference>
<keyword evidence="2" id="KW-0663">Pyridoxal phosphate</keyword>
<dbReference type="Pfam" id="PF00155">
    <property type="entry name" value="Aminotran_1_2"/>
    <property type="match status" value="1"/>
</dbReference>
<comment type="similarity">
    <text evidence="3">Belongs to the class-I pyridoxal-phosphate-dependent aminotransferase family.</text>
</comment>
<sequence>MLEKNQTAFLSINENFSVNPRYDEIHGGNIIDYGYESGIIDFSANINPLGLSPKASEILKDFNKLKFFTENYPKNYPEPFVNALSFYHGVEKQFICEGAGASELIFNITARLNPKNVIIVEPSFYEYERAALSKLQKSKIFHINTYLSENFELKEKSLSKLINCISENIVENDVVFIANPSNPAGNITPLQTIIKILKKLKEKKAFLILDESFMDFCEDFSAKHLIAGTSLDDKKLDGTYKFDNLIIIRSMTKFFAMPGLRIGYAFAKPFLAKLLSETSIPWKITSLSEQIAYLSICDDDYILRSRLLIKELRKDFENKLKKIRFLRIIPGSANFFLIKITNESLNAKNLKNYLLECGILIRNCGNYRGLNDKYFRIAVRKKSENDYFISRLKKIKF</sequence>
<protein>
    <recommendedName>
        <fullName evidence="3">Aminotransferase</fullName>
        <ecNumber evidence="3">2.6.1.-</ecNumber>
    </recommendedName>
</protein>
<feature type="domain" description="Aminotransferase class I/classII large" evidence="4">
    <location>
        <begin position="39"/>
        <end position="392"/>
    </location>
</feature>
<dbReference type="EMBL" id="SHMQ01000005">
    <property type="protein sequence ID" value="RZV39943.1"/>
    <property type="molecule type" value="Genomic_DNA"/>
</dbReference>
<evidence type="ECO:0000313" key="6">
    <source>
        <dbReference type="Proteomes" id="UP000322454"/>
    </source>
</evidence>
<organism evidence="5 6">
    <name type="scientific">Candidatus Acidulodesulfobacterium acidiphilum</name>
    <dbReference type="NCBI Taxonomy" id="2597224"/>
    <lineage>
        <taxon>Bacteria</taxon>
        <taxon>Deltaproteobacteria</taxon>
        <taxon>Candidatus Acidulodesulfobacterales</taxon>
        <taxon>Candidatus Acidulodesulfobacterium</taxon>
    </lineage>
</organism>
<dbReference type="InterPro" id="IPR015422">
    <property type="entry name" value="PyrdxlP-dep_Trfase_small"/>
</dbReference>
<dbReference type="InterPro" id="IPR004839">
    <property type="entry name" value="Aminotransferase_I/II_large"/>
</dbReference>
<evidence type="ECO:0000313" key="5">
    <source>
        <dbReference type="EMBL" id="RZV39943.1"/>
    </source>
</evidence>
<dbReference type="CDD" id="cd00609">
    <property type="entry name" value="AAT_like"/>
    <property type="match status" value="1"/>
</dbReference>
<comment type="cofactor">
    <cofactor evidence="1 3">
        <name>pyridoxal 5'-phosphate</name>
        <dbReference type="ChEBI" id="CHEBI:597326"/>
    </cofactor>
</comment>
<dbReference type="GO" id="GO:0030170">
    <property type="term" value="F:pyridoxal phosphate binding"/>
    <property type="evidence" value="ECO:0007669"/>
    <property type="project" value="InterPro"/>
</dbReference>
<evidence type="ECO:0000256" key="2">
    <source>
        <dbReference type="ARBA" id="ARBA00022898"/>
    </source>
</evidence>
<dbReference type="SUPFAM" id="SSF53383">
    <property type="entry name" value="PLP-dependent transferases"/>
    <property type="match status" value="1"/>
</dbReference>
<dbReference type="EC" id="2.6.1.-" evidence="3"/>
<comment type="caution">
    <text evidence="5">The sequence shown here is derived from an EMBL/GenBank/DDBJ whole genome shotgun (WGS) entry which is preliminary data.</text>
</comment>
<dbReference type="PANTHER" id="PTHR42885">
    <property type="entry name" value="HISTIDINOL-PHOSPHATE AMINOTRANSFERASE-RELATED"/>
    <property type="match status" value="1"/>
</dbReference>